<name>A0ABU4GT03_9CLOT</name>
<evidence type="ECO:0000313" key="7">
    <source>
        <dbReference type="Proteomes" id="UP001276854"/>
    </source>
</evidence>
<proteinExistence type="predicted"/>
<feature type="domain" description="Response regulatory" evidence="4">
    <location>
        <begin position="3"/>
        <end position="123"/>
    </location>
</feature>
<evidence type="ECO:0000313" key="6">
    <source>
        <dbReference type="EMBL" id="MDW2800678.1"/>
    </source>
</evidence>
<organism evidence="6 7">
    <name type="scientific">Clostridium boliviensis</name>
    <dbReference type="NCBI Taxonomy" id="318465"/>
    <lineage>
        <taxon>Bacteria</taxon>
        <taxon>Bacillati</taxon>
        <taxon>Bacillota</taxon>
        <taxon>Clostridia</taxon>
        <taxon>Eubacteriales</taxon>
        <taxon>Clostridiaceae</taxon>
        <taxon>Clostridium</taxon>
    </lineage>
</organism>
<accession>A0ABU4GT03</accession>
<dbReference type="Pfam" id="PF00072">
    <property type="entry name" value="Response_reg"/>
    <property type="match status" value="1"/>
</dbReference>
<comment type="caution">
    <text evidence="6">The sequence shown here is derived from an EMBL/GenBank/DDBJ whole genome shotgun (WGS) entry which is preliminary data.</text>
</comment>
<evidence type="ECO:0000256" key="1">
    <source>
        <dbReference type="ARBA" id="ARBA00018672"/>
    </source>
</evidence>
<keyword evidence="6" id="KW-0238">DNA-binding</keyword>
<dbReference type="PANTHER" id="PTHR37299">
    <property type="entry name" value="TRANSCRIPTIONAL REGULATOR-RELATED"/>
    <property type="match status" value="1"/>
</dbReference>
<dbReference type="InterPro" id="IPR011006">
    <property type="entry name" value="CheY-like_superfamily"/>
</dbReference>
<keyword evidence="7" id="KW-1185">Reference proteome</keyword>
<comment type="function">
    <text evidence="2">May play the central regulatory role in sporulation. It may be an element of the effector pathway responsible for the activation of sporulation genes in response to nutritional stress. Spo0A may act in concert with spo0H (a sigma factor) to control the expression of some genes that are critical to the sporulation process.</text>
</comment>
<dbReference type="RefSeq" id="WP_318066839.1">
    <property type="nucleotide sequence ID" value="NZ_JAWONS010000329.1"/>
</dbReference>
<protein>
    <recommendedName>
        <fullName evidence="1">Stage 0 sporulation protein A homolog</fullName>
    </recommendedName>
</protein>
<dbReference type="PROSITE" id="PS50110">
    <property type="entry name" value="RESPONSE_REGULATORY"/>
    <property type="match status" value="1"/>
</dbReference>
<evidence type="ECO:0000256" key="3">
    <source>
        <dbReference type="PROSITE-ProRule" id="PRU00169"/>
    </source>
</evidence>
<evidence type="ECO:0000256" key="2">
    <source>
        <dbReference type="ARBA" id="ARBA00024867"/>
    </source>
</evidence>
<dbReference type="Gene3D" id="2.40.50.1020">
    <property type="entry name" value="LytTr DNA-binding domain"/>
    <property type="match status" value="1"/>
</dbReference>
<dbReference type="Gene3D" id="3.40.50.2300">
    <property type="match status" value="1"/>
</dbReference>
<dbReference type="InterPro" id="IPR046947">
    <property type="entry name" value="LytR-like"/>
</dbReference>
<dbReference type="PROSITE" id="PS50930">
    <property type="entry name" value="HTH_LYTTR"/>
    <property type="match status" value="1"/>
</dbReference>
<feature type="modified residue" description="4-aspartylphosphate" evidence="3">
    <location>
        <position position="60"/>
    </location>
</feature>
<gene>
    <name evidence="6" type="ORF">RZO55_24210</name>
</gene>
<dbReference type="GO" id="GO:0003677">
    <property type="term" value="F:DNA binding"/>
    <property type="evidence" value="ECO:0007669"/>
    <property type="project" value="UniProtKB-KW"/>
</dbReference>
<dbReference type="InterPro" id="IPR001789">
    <property type="entry name" value="Sig_transdc_resp-reg_receiver"/>
</dbReference>
<dbReference type="SUPFAM" id="SSF52172">
    <property type="entry name" value="CheY-like"/>
    <property type="match status" value="1"/>
</dbReference>
<dbReference type="PANTHER" id="PTHR37299:SF1">
    <property type="entry name" value="STAGE 0 SPORULATION PROTEIN A HOMOLOG"/>
    <property type="match status" value="1"/>
</dbReference>
<feature type="domain" description="HTH LytTR-type" evidence="5">
    <location>
        <begin position="147"/>
        <end position="239"/>
    </location>
</feature>
<dbReference type="InterPro" id="IPR007492">
    <property type="entry name" value="LytTR_DNA-bd_dom"/>
</dbReference>
<keyword evidence="3" id="KW-0597">Phosphoprotein</keyword>
<dbReference type="SMART" id="SM00850">
    <property type="entry name" value="LytTR"/>
    <property type="match status" value="1"/>
</dbReference>
<reference evidence="6 7" key="1">
    <citation type="submission" date="2023-10" db="EMBL/GenBank/DDBJ databases">
        <title>A novel Glycoside Hydrolase 43-Like Enzyme from Clostrdium boliviensis is an Endo-xylanase, and a Candidate for Xylooligosaccharides Production from Different Xylan Substrates.</title>
        <authorList>
            <person name="Alvarez M.T."/>
            <person name="Rocabado-Villegas L.R."/>
            <person name="Salas-Veizaga D.M."/>
            <person name="Linares-Pasten J.A."/>
            <person name="Gudmundsdottir E.E."/>
            <person name="Hreggvidsson G.O."/>
            <person name="Adlercreutz P."/>
            <person name="Nordberg Karlsson E."/>
        </authorList>
    </citation>
    <scope>NUCLEOTIDE SEQUENCE [LARGE SCALE GENOMIC DNA]</scope>
    <source>
        <strain evidence="6 7">E-1</strain>
    </source>
</reference>
<dbReference type="Proteomes" id="UP001276854">
    <property type="component" value="Unassembled WGS sequence"/>
</dbReference>
<evidence type="ECO:0000259" key="4">
    <source>
        <dbReference type="PROSITE" id="PS50110"/>
    </source>
</evidence>
<evidence type="ECO:0000259" key="5">
    <source>
        <dbReference type="PROSITE" id="PS50930"/>
    </source>
</evidence>
<dbReference type="Pfam" id="PF04397">
    <property type="entry name" value="LytTR"/>
    <property type="match status" value="1"/>
</dbReference>
<dbReference type="EMBL" id="JAWONS010000329">
    <property type="protein sequence ID" value="MDW2800678.1"/>
    <property type="molecule type" value="Genomic_DNA"/>
</dbReference>
<sequence length="247" mass="29048">MLNLAFCDDDKDFLAQIAPEVEKIFRHLKVETRSFSFKKGEDLIAAFSKYQPYYDVIFLDIDMPQKDGKEVAKELRLLDKKFKLIFITAYPQEALNTFQYDVIGFLPKSLIHERLTDVITQVIDRINEDNPKTQIFKVVKNPNGSMDIKVPLDDIIYFECINRKVFLYTKREAFILHNCQFSEIVQKYLPLEFVDIHRSCIVNIKYIFSLDETEISLDNGIRLPLSRRKRQNIFDKFSEIISGDNII</sequence>
<dbReference type="SMART" id="SM00448">
    <property type="entry name" value="REC"/>
    <property type="match status" value="1"/>
</dbReference>